<dbReference type="AlphaFoldDB" id="A0A346AWL7"/>
<dbReference type="Pfam" id="PF05168">
    <property type="entry name" value="HEPN"/>
    <property type="match status" value="1"/>
</dbReference>
<gene>
    <name evidence="3" type="ORF">DKB62_00990</name>
</gene>
<feature type="domain" description="HEPN" evidence="2">
    <location>
        <begin position="19"/>
        <end position="133"/>
    </location>
</feature>
<keyword evidence="4" id="KW-1185">Reference proteome</keyword>
<evidence type="ECO:0000256" key="1">
    <source>
        <dbReference type="ARBA" id="ARBA00038248"/>
    </source>
</evidence>
<dbReference type="PANTHER" id="PTHR36565:SF1">
    <property type="entry name" value="UPF0332 PROTEIN TM_1000"/>
    <property type="match status" value="1"/>
</dbReference>
<organism evidence="3 4">
    <name type="scientific">Megasphaera stantonii</name>
    <dbReference type="NCBI Taxonomy" id="2144175"/>
    <lineage>
        <taxon>Bacteria</taxon>
        <taxon>Bacillati</taxon>
        <taxon>Bacillota</taxon>
        <taxon>Negativicutes</taxon>
        <taxon>Veillonellales</taxon>
        <taxon>Veillonellaceae</taxon>
        <taxon>Megasphaera</taxon>
    </lineage>
</organism>
<dbReference type="Proteomes" id="UP000254337">
    <property type="component" value="Chromosome"/>
</dbReference>
<dbReference type="KEGG" id="meg:DKB62_00990"/>
<dbReference type="InterPro" id="IPR007842">
    <property type="entry name" value="HEPN_dom"/>
</dbReference>
<comment type="similarity">
    <text evidence="1">Belongs to the UPF0332 family.</text>
</comment>
<protein>
    <submittedName>
        <fullName evidence="3">HEPN domain-containing protein</fullName>
    </submittedName>
</protein>
<dbReference type="OrthoDB" id="1684393at2"/>
<accession>A0A346AWL7</accession>
<name>A0A346AWL7_9FIRM</name>
<dbReference type="EMBL" id="CP029462">
    <property type="protein sequence ID" value="AXL20260.1"/>
    <property type="molecule type" value="Genomic_DNA"/>
</dbReference>
<dbReference type="InterPro" id="IPR052226">
    <property type="entry name" value="UPF0332_toxin"/>
</dbReference>
<dbReference type="Gene3D" id="1.20.120.330">
    <property type="entry name" value="Nucleotidyltransferases domain 2"/>
    <property type="match status" value="1"/>
</dbReference>
<dbReference type="SUPFAM" id="SSF81593">
    <property type="entry name" value="Nucleotidyltransferase substrate binding subunit/domain"/>
    <property type="match status" value="1"/>
</dbReference>
<evidence type="ECO:0000259" key="2">
    <source>
        <dbReference type="Pfam" id="PF05168"/>
    </source>
</evidence>
<dbReference type="PANTHER" id="PTHR36565">
    <property type="entry name" value="UPF0332 PROTEIN TM_1000"/>
    <property type="match status" value="1"/>
</dbReference>
<sequence length="142" mass="16834">MIRIYRKKASELDNIELSRYRLARAEETLIVAKELYTNKHYKDAINRSYYAAFFAMRAVFALQNTDFKKHKTLLGNFNKEYISTGKLPKECGRGIHMLALIREASDYDDFFVVSQEECEEQIRFVEKLVKDIKKFMVTQWNS</sequence>
<evidence type="ECO:0000313" key="3">
    <source>
        <dbReference type="EMBL" id="AXL20260.1"/>
    </source>
</evidence>
<reference evidence="3 4" key="1">
    <citation type="submission" date="2018-05" db="EMBL/GenBank/DDBJ databases">
        <title>Complete genome sequence of Megasphaera sp. AJH120T, isolated from the ceca of a chicken.</title>
        <authorList>
            <person name="Maki J."/>
            <person name="Looft T."/>
        </authorList>
    </citation>
    <scope>NUCLEOTIDE SEQUENCE [LARGE SCALE GENOMIC DNA]</scope>
    <source>
        <strain evidence="3 4">AJH120</strain>
    </source>
</reference>
<evidence type="ECO:0000313" key="4">
    <source>
        <dbReference type="Proteomes" id="UP000254337"/>
    </source>
</evidence>
<proteinExistence type="inferred from homology"/>